<sequence>MEYYLCNTDTEEEEGELKKKTPLELDIYSLTTRNLYNKQIYIGPNDNVFPPCTLFPQRTKKCIKDKLSTILAYANMFKFVKNFKEDPIHFNLAKKLKIMKEKCSLISSTGLIELKEIPNIKHTDVFNNTFLNDVYSVINESTYGKSTIVLTDRTLYSLKKYKTPFTVSKYKDRNVIIFSDPFIVKDDFWNLLKFYGRECLAQELQTKEIRRYACKDVEIVVISYTAFKHDDKIFRVYFNFDSPINKDVIVEHEKIKLVLDYEIIDNELDILMSLDFSTEGEFYYENNLCYSYEAMPETDEPDLNYMSIFYKVYRGYLF</sequence>
<dbReference type="OrthoDB" id="2187287at2759"/>
<proteinExistence type="predicted"/>
<protein>
    <submittedName>
        <fullName evidence="1">Uncharacterized protein</fullName>
    </submittedName>
</protein>
<dbReference type="VEuPathDB" id="MicrosporidiaDB:H312_03145"/>
<dbReference type="AlphaFoldDB" id="A0A059EWP4"/>
<dbReference type="EMBL" id="KK365272">
    <property type="protein sequence ID" value="KCZ79453.1"/>
    <property type="molecule type" value="Genomic_DNA"/>
</dbReference>
<evidence type="ECO:0000313" key="1">
    <source>
        <dbReference type="EMBL" id="KCZ79453.1"/>
    </source>
</evidence>
<accession>A0A059EWP4</accession>
<organism evidence="1 2">
    <name type="scientific">Anncaliia algerae PRA339</name>
    <dbReference type="NCBI Taxonomy" id="1288291"/>
    <lineage>
        <taxon>Eukaryota</taxon>
        <taxon>Fungi</taxon>
        <taxon>Fungi incertae sedis</taxon>
        <taxon>Microsporidia</taxon>
        <taxon>Tubulinosematoidea</taxon>
        <taxon>Tubulinosematidae</taxon>
        <taxon>Anncaliia</taxon>
    </lineage>
</organism>
<reference evidence="1 2" key="2">
    <citation type="submission" date="2014-03" db="EMBL/GenBank/DDBJ databases">
        <title>The Genome Sequence of Anncaliia algerae insect isolate PRA339.</title>
        <authorList>
            <consortium name="The Broad Institute Genome Sequencing Platform"/>
            <consortium name="The Broad Institute Genome Sequencing Center for Infectious Disease"/>
            <person name="Cuomo C."/>
            <person name="Becnel J."/>
            <person name="Sanscrainte N."/>
            <person name="Walker B."/>
            <person name="Young S.K."/>
            <person name="Zeng Q."/>
            <person name="Gargeya S."/>
            <person name="Fitzgerald M."/>
            <person name="Haas B."/>
            <person name="Abouelleil A."/>
            <person name="Alvarado L."/>
            <person name="Arachchi H.M."/>
            <person name="Berlin A.M."/>
            <person name="Chapman S.B."/>
            <person name="Dewar J."/>
            <person name="Goldberg J."/>
            <person name="Griggs A."/>
            <person name="Gujja S."/>
            <person name="Hansen M."/>
            <person name="Howarth C."/>
            <person name="Imamovic A."/>
            <person name="Larimer J."/>
            <person name="McCowan C."/>
            <person name="Murphy C."/>
            <person name="Neiman D."/>
            <person name="Pearson M."/>
            <person name="Priest M."/>
            <person name="Roberts A."/>
            <person name="Saif S."/>
            <person name="Shea T."/>
            <person name="Sisk P."/>
            <person name="Sykes S."/>
            <person name="Wortman J."/>
            <person name="Nusbaum C."/>
            <person name="Birren B."/>
        </authorList>
    </citation>
    <scope>NUCLEOTIDE SEQUENCE [LARGE SCALE GENOMIC DNA]</scope>
    <source>
        <strain evidence="1 2">PRA339</strain>
    </source>
</reference>
<reference evidence="2" key="1">
    <citation type="submission" date="2013-02" db="EMBL/GenBank/DDBJ databases">
        <authorList>
            <consortium name="The Broad Institute Genome Sequencing Platform"/>
            <person name="Cuomo C."/>
            <person name="Becnel J."/>
            <person name="Sanscrainte N."/>
            <person name="Walker B."/>
            <person name="Young S.K."/>
            <person name="Zeng Q."/>
            <person name="Gargeya S."/>
            <person name="Fitzgerald M."/>
            <person name="Haas B."/>
            <person name="Abouelleil A."/>
            <person name="Alvarado L."/>
            <person name="Arachchi H.M."/>
            <person name="Berlin A.M."/>
            <person name="Chapman S.B."/>
            <person name="Dewar J."/>
            <person name="Goldberg J."/>
            <person name="Griggs A."/>
            <person name="Gujja S."/>
            <person name="Hansen M."/>
            <person name="Howarth C."/>
            <person name="Imamovic A."/>
            <person name="Larimer J."/>
            <person name="McCowan C."/>
            <person name="Murphy C."/>
            <person name="Neiman D."/>
            <person name="Pearson M."/>
            <person name="Priest M."/>
            <person name="Roberts A."/>
            <person name="Saif S."/>
            <person name="Shea T."/>
            <person name="Sisk P."/>
            <person name="Sykes S."/>
            <person name="Wortman J."/>
            <person name="Nusbaum C."/>
            <person name="Birren B."/>
        </authorList>
    </citation>
    <scope>NUCLEOTIDE SEQUENCE [LARGE SCALE GENOMIC DNA]</scope>
    <source>
        <strain evidence="2">PRA339</strain>
    </source>
</reference>
<dbReference type="Proteomes" id="UP000030655">
    <property type="component" value="Unassembled WGS sequence"/>
</dbReference>
<dbReference type="HOGENOM" id="CLU_874267_0_0_1"/>
<evidence type="ECO:0000313" key="2">
    <source>
        <dbReference type="Proteomes" id="UP000030655"/>
    </source>
</evidence>
<gene>
    <name evidence="1" type="ORF">H312_03145</name>
</gene>
<keyword evidence="2" id="KW-1185">Reference proteome</keyword>
<name>A0A059EWP4_9MICR</name>